<keyword evidence="2" id="KW-0812">Transmembrane</keyword>
<feature type="region of interest" description="Disordered" evidence="1">
    <location>
        <begin position="51"/>
        <end position="229"/>
    </location>
</feature>
<sequence length="888" mass="99333">MPPNNVTEYKKNAESLYRPIDPFKPSIAFSLKHLFSSRHEETTIDHIPVRSHLPPHLIPARPAWRSSSAPRRRPRITGRVYESAGSFERDRRQTTPSRRRRSSEGSEDSLASSPASRSSRHRSVSRSRSRSPRRWSNPASAPRPVVAPQPTVIIPPSPSIPTPVSRAGSDSSPRESVHEGLEDERSASSAPLDLEFDTTPSPTSSLRSVRRGRRGRSTSSARSSISPPVLIIAQPPAQAPPPVLQPLPFIERDDQPPVARPYSRRSRSRSPSRPLMPIIIPPVQISAISPSVEPSQSRPPIVVPPPVTVFPFPGMRRPDDPGNPAIEGCVSLGSEYADPEETTKPSLQAYVLAFAVDTLPRQMYLHLLLRLPYLYFSRVTRIFEEAEMSMPQIKECVMEAATATKSPQELAMAFGHNPPVRSPSFESLQNTWHSFIDSLMREWKTLNIISVLLLSAILTILQIDSAANDPLTRYAALLSMMCALMSLIYGCIYIIRFGAVRKAYKAAEWAHEAQKTKTGILWNVWVLLAMPATWLAWSMILYVVCIMSFVWRTGTIDDAERGLPTYHEVLAPRIVITVVLFFGITYFVLITNTLRRYGESMDRAWQRRIMQWLGDGVPQAHSVHTSSAPSDYKYNPLVQPYSRISTPHSFKFVATLPPAPSICKELAPSLSSTPVVNVESQTGPDIKMTRLLTLPPSEPTSALNDEPFGFGDEGLTATQIPEEKKDLFVSDIREAWDPTKPDRVFRTLSSWNNEFFYPRDGQVALCREYDASDVTMHALYHFSTREQLPPSARRYPPILDNLKRVDIIPLYADGLARLDQVNLFGKDHYPLSDGNWVPPSYHHDESDRDSADVNHEKDAHTSTSHEPVASWSPALVLQPAATRSSLSS</sequence>
<accession>A0A8S0VUM8</accession>
<evidence type="ECO:0000313" key="3">
    <source>
        <dbReference type="EMBL" id="CAA7270549.1"/>
    </source>
</evidence>
<keyword evidence="2" id="KW-1133">Transmembrane helix</keyword>
<keyword evidence="4" id="KW-1185">Reference proteome</keyword>
<keyword evidence="2" id="KW-0472">Membrane</keyword>
<dbReference type="EMBL" id="CACVBS010000090">
    <property type="protein sequence ID" value="CAA7270549.1"/>
    <property type="molecule type" value="Genomic_DNA"/>
</dbReference>
<dbReference type="PANTHER" id="PTHR24216">
    <property type="entry name" value="PAXILLIN-RELATED"/>
    <property type="match status" value="1"/>
</dbReference>
<dbReference type="PANTHER" id="PTHR24216:SF65">
    <property type="entry name" value="PAXILLIN-LIKE PROTEIN 1"/>
    <property type="match status" value="1"/>
</dbReference>
<feature type="compositionally biased region" description="Low complexity" evidence="1">
    <location>
        <begin position="134"/>
        <end position="152"/>
    </location>
</feature>
<feature type="transmembrane region" description="Helical" evidence="2">
    <location>
        <begin position="445"/>
        <end position="463"/>
    </location>
</feature>
<feature type="compositionally biased region" description="Basic and acidic residues" evidence="1">
    <location>
        <begin position="841"/>
        <end position="860"/>
    </location>
</feature>
<feature type="transmembrane region" description="Helical" evidence="2">
    <location>
        <begin position="570"/>
        <end position="591"/>
    </location>
</feature>
<feature type="compositionally biased region" description="Low complexity" evidence="1">
    <location>
        <begin position="217"/>
        <end position="229"/>
    </location>
</feature>
<comment type="caution">
    <text evidence="3">The sequence shown here is derived from an EMBL/GenBank/DDBJ whole genome shotgun (WGS) entry which is preliminary data.</text>
</comment>
<feature type="compositionally biased region" description="Basic residues" evidence="1">
    <location>
        <begin position="118"/>
        <end position="133"/>
    </location>
</feature>
<organism evidence="3 4">
    <name type="scientific">Cyclocybe aegerita</name>
    <name type="common">Black poplar mushroom</name>
    <name type="synonym">Agrocybe aegerita</name>
    <dbReference type="NCBI Taxonomy" id="1973307"/>
    <lineage>
        <taxon>Eukaryota</taxon>
        <taxon>Fungi</taxon>
        <taxon>Dikarya</taxon>
        <taxon>Basidiomycota</taxon>
        <taxon>Agaricomycotina</taxon>
        <taxon>Agaricomycetes</taxon>
        <taxon>Agaricomycetidae</taxon>
        <taxon>Agaricales</taxon>
        <taxon>Agaricineae</taxon>
        <taxon>Bolbitiaceae</taxon>
        <taxon>Cyclocybe</taxon>
    </lineage>
</organism>
<gene>
    <name evidence="3" type="ORF">AAE3_LOCUS12617</name>
</gene>
<evidence type="ECO:0000313" key="4">
    <source>
        <dbReference type="Proteomes" id="UP000467700"/>
    </source>
</evidence>
<feature type="compositionally biased region" description="Basic and acidic residues" evidence="1">
    <location>
        <begin position="172"/>
        <end position="186"/>
    </location>
</feature>
<feature type="compositionally biased region" description="Low complexity" evidence="1">
    <location>
        <begin position="59"/>
        <end position="69"/>
    </location>
</feature>
<dbReference type="AlphaFoldDB" id="A0A8S0VUM8"/>
<feature type="region of interest" description="Disordered" evidence="1">
    <location>
        <begin position="247"/>
        <end position="275"/>
    </location>
</feature>
<evidence type="ECO:0000256" key="2">
    <source>
        <dbReference type="SAM" id="Phobius"/>
    </source>
</evidence>
<dbReference type="Proteomes" id="UP000467700">
    <property type="component" value="Unassembled WGS sequence"/>
</dbReference>
<evidence type="ECO:0000256" key="1">
    <source>
        <dbReference type="SAM" id="MobiDB-lite"/>
    </source>
</evidence>
<dbReference type="OrthoDB" id="3062801at2759"/>
<feature type="compositionally biased region" description="Low complexity" evidence="1">
    <location>
        <begin position="108"/>
        <end position="117"/>
    </location>
</feature>
<name>A0A8S0VUM8_CYCAE</name>
<feature type="transmembrane region" description="Helical" evidence="2">
    <location>
        <begin position="475"/>
        <end position="499"/>
    </location>
</feature>
<feature type="region of interest" description="Disordered" evidence="1">
    <location>
        <begin position="836"/>
        <end position="888"/>
    </location>
</feature>
<proteinExistence type="predicted"/>
<reference evidence="3 4" key="1">
    <citation type="submission" date="2020-01" db="EMBL/GenBank/DDBJ databases">
        <authorList>
            <person name="Gupta K D."/>
        </authorList>
    </citation>
    <scope>NUCLEOTIDE SEQUENCE [LARGE SCALE GENOMIC DNA]</scope>
</reference>
<protein>
    <submittedName>
        <fullName evidence="3">Uncharacterized protein</fullName>
    </submittedName>
</protein>
<feature type="transmembrane region" description="Helical" evidence="2">
    <location>
        <begin position="520"/>
        <end position="550"/>
    </location>
</feature>